<dbReference type="EMBL" id="JAGGJQ010000003">
    <property type="protein sequence ID" value="MBP1839514.1"/>
    <property type="molecule type" value="Genomic_DNA"/>
</dbReference>
<evidence type="ECO:0000313" key="4">
    <source>
        <dbReference type="Proteomes" id="UP001138672"/>
    </source>
</evidence>
<protein>
    <submittedName>
        <fullName evidence="2">Uncharacterized protein</fullName>
    </submittedName>
</protein>
<accession>A0A9X0YJ58</accession>
<name>A0A9X0YJ58_9FLAO</name>
<keyword evidence="1" id="KW-1133">Transmembrane helix</keyword>
<reference evidence="2" key="1">
    <citation type="submission" date="2021-03" db="EMBL/GenBank/DDBJ databases">
        <title>Genomic Encyclopedia of Type Strains, Phase IV (KMG-IV): sequencing the most valuable type-strain genomes for metagenomic binning, comparative biology and taxonomic classification.</title>
        <authorList>
            <person name="Goeker M."/>
        </authorList>
    </citation>
    <scope>NUCLEOTIDE SEQUENCE</scope>
    <source>
        <strain evidence="2">DSM 15523</strain>
        <strain evidence="3 5">DSM 16476</strain>
    </source>
</reference>
<dbReference type="Proteomes" id="UP001138672">
    <property type="component" value="Unassembled WGS sequence"/>
</dbReference>
<evidence type="ECO:0000313" key="2">
    <source>
        <dbReference type="EMBL" id="MBP1839514.1"/>
    </source>
</evidence>
<proteinExistence type="predicted"/>
<dbReference type="EMBL" id="JAUSUU010000003">
    <property type="protein sequence ID" value="MDQ0334818.1"/>
    <property type="molecule type" value="Genomic_DNA"/>
</dbReference>
<organism evidence="2 4">
    <name type="scientific">Formosa algae</name>
    <dbReference type="NCBI Taxonomy" id="225843"/>
    <lineage>
        <taxon>Bacteria</taxon>
        <taxon>Pseudomonadati</taxon>
        <taxon>Bacteroidota</taxon>
        <taxon>Flavobacteriia</taxon>
        <taxon>Flavobacteriales</taxon>
        <taxon>Flavobacteriaceae</taxon>
        <taxon>Formosa</taxon>
    </lineage>
</organism>
<feature type="transmembrane region" description="Helical" evidence="1">
    <location>
        <begin position="93"/>
        <end position="115"/>
    </location>
</feature>
<evidence type="ECO:0000313" key="5">
    <source>
        <dbReference type="Proteomes" id="UP001231587"/>
    </source>
</evidence>
<feature type="transmembrane region" description="Helical" evidence="1">
    <location>
        <begin position="37"/>
        <end position="54"/>
    </location>
</feature>
<feature type="transmembrane region" description="Helical" evidence="1">
    <location>
        <begin position="61"/>
        <end position="81"/>
    </location>
</feature>
<keyword evidence="1" id="KW-0812">Transmembrane</keyword>
<evidence type="ECO:0000313" key="3">
    <source>
        <dbReference type="EMBL" id="MDQ0334818.1"/>
    </source>
</evidence>
<keyword evidence="5" id="KW-1185">Reference proteome</keyword>
<dbReference type="AlphaFoldDB" id="A0A9X0YJ58"/>
<evidence type="ECO:0000256" key="1">
    <source>
        <dbReference type="SAM" id="Phobius"/>
    </source>
</evidence>
<comment type="caution">
    <text evidence="2">The sequence shown here is derived from an EMBL/GenBank/DDBJ whole genome shotgun (WGS) entry which is preliminary data.</text>
</comment>
<dbReference type="OrthoDB" id="1134700at2"/>
<dbReference type="RefSeq" id="WP_057778229.1">
    <property type="nucleotide sequence ID" value="NZ_JAGGJQ010000003.1"/>
</dbReference>
<feature type="transmembrane region" description="Helical" evidence="1">
    <location>
        <begin position="12"/>
        <end position="31"/>
    </location>
</feature>
<gene>
    <name evidence="2" type="ORF">J2Z56_001425</name>
    <name evidence="3" type="ORF">J2Z57_001251</name>
</gene>
<dbReference type="Proteomes" id="UP001231587">
    <property type="component" value="Unassembled WGS sequence"/>
</dbReference>
<sequence>MLKTKTIATKYTKSIPYLYFISVIICWFTLINRYNGLSAYPILLCSIPFIWQLIKPNNTLNFTLSITFICLSSYLILMFLLNKLHLVNIIHQISQTVMFSAVGLGLNLIMALWILRHNLIEQQ</sequence>
<keyword evidence="1" id="KW-0472">Membrane</keyword>